<evidence type="ECO:0000313" key="2">
    <source>
        <dbReference type="Proteomes" id="UP000324222"/>
    </source>
</evidence>
<sequence>MFDYLRGPLLLSSRFKFLKILHTSPPLLRGQHAGTDTFKGVVSWRDGNTLHNLEVKSQVHNLRASVTHRRGECEGCRCSSPTEVSDDLRQVLVAVGVQCPPHHTPALGSPRCHVGRDKGAGRGKMGCDGSKPDRRMAALFREVLPDITHTSDILQCLP</sequence>
<gene>
    <name evidence="1" type="ORF">E2C01_018277</name>
</gene>
<organism evidence="1 2">
    <name type="scientific">Portunus trituberculatus</name>
    <name type="common">Swimming crab</name>
    <name type="synonym">Neptunus trituberculatus</name>
    <dbReference type="NCBI Taxonomy" id="210409"/>
    <lineage>
        <taxon>Eukaryota</taxon>
        <taxon>Metazoa</taxon>
        <taxon>Ecdysozoa</taxon>
        <taxon>Arthropoda</taxon>
        <taxon>Crustacea</taxon>
        <taxon>Multicrustacea</taxon>
        <taxon>Malacostraca</taxon>
        <taxon>Eumalacostraca</taxon>
        <taxon>Eucarida</taxon>
        <taxon>Decapoda</taxon>
        <taxon>Pleocyemata</taxon>
        <taxon>Brachyura</taxon>
        <taxon>Eubrachyura</taxon>
        <taxon>Portunoidea</taxon>
        <taxon>Portunidae</taxon>
        <taxon>Portuninae</taxon>
        <taxon>Portunus</taxon>
    </lineage>
</organism>
<reference evidence="1 2" key="1">
    <citation type="submission" date="2019-05" db="EMBL/GenBank/DDBJ databases">
        <title>Another draft genome of Portunus trituberculatus and its Hox gene families provides insights of decapod evolution.</title>
        <authorList>
            <person name="Jeong J.-H."/>
            <person name="Song I."/>
            <person name="Kim S."/>
            <person name="Choi T."/>
            <person name="Kim D."/>
            <person name="Ryu S."/>
            <person name="Kim W."/>
        </authorList>
    </citation>
    <scope>NUCLEOTIDE SEQUENCE [LARGE SCALE GENOMIC DNA]</scope>
    <source>
        <tissue evidence="1">Muscle</tissue>
    </source>
</reference>
<proteinExistence type="predicted"/>
<dbReference type="Proteomes" id="UP000324222">
    <property type="component" value="Unassembled WGS sequence"/>
</dbReference>
<accession>A0A5B7DWD8</accession>
<evidence type="ECO:0000313" key="1">
    <source>
        <dbReference type="EMBL" id="MPC25174.1"/>
    </source>
</evidence>
<protein>
    <submittedName>
        <fullName evidence="1">Uncharacterized protein</fullName>
    </submittedName>
</protein>
<keyword evidence="2" id="KW-1185">Reference proteome</keyword>
<name>A0A5B7DWD8_PORTR</name>
<comment type="caution">
    <text evidence="1">The sequence shown here is derived from an EMBL/GenBank/DDBJ whole genome shotgun (WGS) entry which is preliminary data.</text>
</comment>
<dbReference type="AlphaFoldDB" id="A0A5B7DWD8"/>
<dbReference type="EMBL" id="VSRR010001427">
    <property type="protein sequence ID" value="MPC25174.1"/>
    <property type="molecule type" value="Genomic_DNA"/>
</dbReference>